<dbReference type="AlphaFoldDB" id="T0LA48"/>
<dbReference type="GO" id="GO:0006888">
    <property type="term" value="P:endoplasmic reticulum to Golgi vesicle-mediated transport"/>
    <property type="evidence" value="ECO:0007669"/>
    <property type="project" value="TreeGrafter"/>
</dbReference>
<dbReference type="InterPro" id="IPR011989">
    <property type="entry name" value="ARM-like"/>
</dbReference>
<dbReference type="Gene3D" id="1.25.10.10">
    <property type="entry name" value="Leucine-rich Repeat Variant"/>
    <property type="match status" value="1"/>
</dbReference>
<name>T0LA48_9MICR</name>
<protein>
    <submittedName>
        <fullName evidence="3">Coatomer beta subunit</fullName>
    </submittedName>
</protein>
<evidence type="ECO:0000313" key="3">
    <source>
        <dbReference type="EMBL" id="EQB61339.1"/>
    </source>
</evidence>
<dbReference type="OrthoDB" id="10261439at2759"/>
<feature type="domain" description="Coatomer beta subunit C-terminal" evidence="2">
    <location>
        <begin position="502"/>
        <end position="557"/>
    </location>
</feature>
<dbReference type="PANTHER" id="PTHR10635:SF0">
    <property type="entry name" value="COATOMER SUBUNIT BETA"/>
    <property type="match status" value="1"/>
</dbReference>
<dbReference type="Pfam" id="PF01602">
    <property type="entry name" value="Adaptin_N"/>
    <property type="match status" value="1"/>
</dbReference>
<evidence type="ECO:0000313" key="4">
    <source>
        <dbReference type="Proteomes" id="UP000053780"/>
    </source>
</evidence>
<gene>
    <name evidence="3" type="ORF">NAPIS_ORF01084</name>
</gene>
<dbReference type="Proteomes" id="UP000053780">
    <property type="component" value="Unassembled WGS sequence"/>
</dbReference>
<evidence type="ECO:0000259" key="2">
    <source>
        <dbReference type="Pfam" id="PF07718"/>
    </source>
</evidence>
<sequence length="563" mass="66628">MQVVLSTNHNISFHTIIKEILPFDNNELKRLLYYYFEITKLSDTELLLLNNQIRKDLEGPNEFIRGIVLKFLCNMSLCKQFENLILSNLSHSVSYVRRNAYFCLSKIDNIKLIYNCLIKETEPLCLVQLFYILHIKDKNLSFKYALEIKNTKCKELSLLFIDTFNDFDFIYNFVDDTNLEVQISSCLKLIKLYSNKNDMDKKFDLIYLWESIIKNIKNNQEFIDEIIELDIPSKYYKNIFSFIDIYDLKKSKKIIKKVFEICKPDDYFDISTLILSKIKNNHTSLNIIFLEEICNLIKATGFCHDDIIKYSFKNFINNNPSLSNAILQVFKEYIIYNINIKEVDFIFEFLINSLVKISYGKIFRDVFSFLTKYSNEKQFFKIVDNIDQSFINFCNNNPNSLIIFRQNNLYLIPFVCILINERKKTCLEKIQALFLGFLKHKDLLDLSSKSTIESCLSSDIKVEHDIAKNDIHNNVKSIDVGCPLDLFSFDKEKSLQKFLNSQFEKRNIMQLTGLNDPIYVEAELIFKRYEIILDLLFINQTENFLQNMTFEFYTSKNIVKKMI</sequence>
<dbReference type="HOGENOM" id="CLU_484047_0_0_1"/>
<dbReference type="GO" id="GO:0005198">
    <property type="term" value="F:structural molecule activity"/>
    <property type="evidence" value="ECO:0007669"/>
    <property type="project" value="InterPro"/>
</dbReference>
<dbReference type="PANTHER" id="PTHR10635">
    <property type="entry name" value="COATOMER SUBUNIT BETA"/>
    <property type="match status" value="1"/>
</dbReference>
<dbReference type="VEuPathDB" id="MicrosporidiaDB:NAPIS_ORF01084"/>
<dbReference type="InterPro" id="IPR002553">
    <property type="entry name" value="Clathrin/coatomer_adapt-like_N"/>
</dbReference>
<evidence type="ECO:0000259" key="1">
    <source>
        <dbReference type="Pfam" id="PF01602"/>
    </source>
</evidence>
<feature type="domain" description="Clathrin/coatomer adaptor adaptin-like N-terminal" evidence="1">
    <location>
        <begin position="13"/>
        <end position="109"/>
    </location>
</feature>
<dbReference type="InterPro" id="IPR016460">
    <property type="entry name" value="COPB1"/>
</dbReference>
<dbReference type="EMBL" id="KE647150">
    <property type="protein sequence ID" value="EQB61339.1"/>
    <property type="molecule type" value="Genomic_DNA"/>
</dbReference>
<accession>T0LA48</accession>
<dbReference type="GO" id="GO:0006886">
    <property type="term" value="P:intracellular protein transport"/>
    <property type="evidence" value="ECO:0007669"/>
    <property type="project" value="InterPro"/>
</dbReference>
<dbReference type="Pfam" id="PF07718">
    <property type="entry name" value="Coatamer_beta_C"/>
    <property type="match status" value="1"/>
</dbReference>
<organism evidence="3 4">
    <name type="scientific">Vairimorpha apis BRL 01</name>
    <dbReference type="NCBI Taxonomy" id="1037528"/>
    <lineage>
        <taxon>Eukaryota</taxon>
        <taxon>Fungi</taxon>
        <taxon>Fungi incertae sedis</taxon>
        <taxon>Microsporidia</taxon>
        <taxon>Nosematidae</taxon>
        <taxon>Vairimorpha</taxon>
    </lineage>
</organism>
<proteinExistence type="predicted"/>
<reference evidence="3 4" key="1">
    <citation type="journal article" date="2013" name="BMC Genomics">
        <title>Genome sequencing and comparative genomics of honey bee microsporidia, Nosema apis reveal novel insights into host-parasite interactions.</title>
        <authorList>
            <person name="Chen Yp."/>
            <person name="Pettis J.S."/>
            <person name="Zhao Y."/>
            <person name="Liu X."/>
            <person name="Tallon L.J."/>
            <person name="Sadzewicz L.D."/>
            <person name="Li R."/>
            <person name="Zheng H."/>
            <person name="Huang S."/>
            <person name="Zhang X."/>
            <person name="Hamilton M.C."/>
            <person name="Pernal S.F."/>
            <person name="Melathopoulos A.P."/>
            <person name="Yan X."/>
            <person name="Evans J.D."/>
        </authorList>
    </citation>
    <scope>NUCLEOTIDE SEQUENCE [LARGE SCALE GENOMIC DNA]</scope>
    <source>
        <strain evidence="3 4">BRL 01</strain>
    </source>
</reference>
<dbReference type="InterPro" id="IPR011710">
    <property type="entry name" value="Coatomer_bsu_C"/>
</dbReference>
<dbReference type="InterPro" id="IPR016024">
    <property type="entry name" value="ARM-type_fold"/>
</dbReference>
<dbReference type="SUPFAM" id="SSF48371">
    <property type="entry name" value="ARM repeat"/>
    <property type="match status" value="1"/>
</dbReference>
<keyword evidence="4" id="KW-1185">Reference proteome</keyword>
<dbReference type="GO" id="GO:0030126">
    <property type="term" value="C:COPI vesicle coat"/>
    <property type="evidence" value="ECO:0007669"/>
    <property type="project" value="InterPro"/>
</dbReference>
<dbReference type="GO" id="GO:0006891">
    <property type="term" value="P:intra-Golgi vesicle-mediated transport"/>
    <property type="evidence" value="ECO:0007669"/>
    <property type="project" value="TreeGrafter"/>
</dbReference>